<evidence type="ECO:0000256" key="2">
    <source>
        <dbReference type="ARBA" id="ARBA00022475"/>
    </source>
</evidence>
<feature type="transmembrane region" description="Helical" evidence="6">
    <location>
        <begin position="113"/>
        <end position="138"/>
    </location>
</feature>
<reference evidence="8" key="1">
    <citation type="submission" date="2016-10" db="EMBL/GenBank/DDBJ databases">
        <authorList>
            <person name="Varghese N."/>
            <person name="Submissions S."/>
        </authorList>
    </citation>
    <scope>NUCLEOTIDE SEQUENCE [LARGE SCALE GENOMIC DNA]</scope>
    <source>
        <strain evidence="8">DSM 5918</strain>
    </source>
</reference>
<organism evidence="7 8">
    <name type="scientific">Desulfomicrobium apsheronum</name>
    <dbReference type="NCBI Taxonomy" id="52560"/>
    <lineage>
        <taxon>Bacteria</taxon>
        <taxon>Pseudomonadati</taxon>
        <taxon>Thermodesulfobacteriota</taxon>
        <taxon>Desulfovibrionia</taxon>
        <taxon>Desulfovibrionales</taxon>
        <taxon>Desulfomicrobiaceae</taxon>
        <taxon>Desulfomicrobium</taxon>
    </lineage>
</organism>
<evidence type="ECO:0000313" key="7">
    <source>
        <dbReference type="EMBL" id="SFI98423.1"/>
    </source>
</evidence>
<proteinExistence type="predicted"/>
<dbReference type="AlphaFoldDB" id="A0A1I3MN67"/>
<keyword evidence="4 6" id="KW-1133">Transmembrane helix</keyword>
<dbReference type="PIRSF" id="PIRSF006324">
    <property type="entry name" value="LeuE"/>
    <property type="match status" value="1"/>
</dbReference>
<sequence>MIDVIHYPLFIITAVTLNLYPGPDTLYILSRSTTQGRAAGVASALGISSGCVIHALLGALGLAAVVMASATAYQMIKWAGAAYLVYLGLTMIWTRSESASHAKPKRQSPGRIYVQGVITCVLNPKVALFFLALIPQFIAPGAAHPGLSFLALGLTFVATSTLWSLILAVAAGALHRRLTGGSGAIRLRRLGGGLLVGLGARLAFSD</sequence>
<dbReference type="Proteomes" id="UP000198635">
    <property type="component" value="Unassembled WGS sequence"/>
</dbReference>
<dbReference type="STRING" id="52560.SAMN04488082_10125"/>
<dbReference type="OrthoDB" id="9807053at2"/>
<dbReference type="GO" id="GO:0005886">
    <property type="term" value="C:plasma membrane"/>
    <property type="evidence" value="ECO:0007669"/>
    <property type="project" value="UniProtKB-SubCell"/>
</dbReference>
<feature type="transmembrane region" description="Helical" evidence="6">
    <location>
        <begin position="41"/>
        <end position="69"/>
    </location>
</feature>
<evidence type="ECO:0000256" key="6">
    <source>
        <dbReference type="SAM" id="Phobius"/>
    </source>
</evidence>
<protein>
    <submittedName>
        <fullName evidence="7">Threonine/homoserine/homoserine lactone efflux protein</fullName>
    </submittedName>
</protein>
<name>A0A1I3MN67_9BACT</name>
<evidence type="ECO:0000256" key="4">
    <source>
        <dbReference type="ARBA" id="ARBA00022989"/>
    </source>
</evidence>
<dbReference type="RefSeq" id="WP_092372132.1">
    <property type="nucleotide sequence ID" value="NZ_FORX01000001.1"/>
</dbReference>
<comment type="subcellular location">
    <subcellularLocation>
        <location evidence="1">Cell membrane</location>
        <topology evidence="1">Multi-pass membrane protein</topology>
    </subcellularLocation>
</comment>
<dbReference type="EMBL" id="FORX01000001">
    <property type="protein sequence ID" value="SFI98423.1"/>
    <property type="molecule type" value="Genomic_DNA"/>
</dbReference>
<feature type="transmembrane region" description="Helical" evidence="6">
    <location>
        <begin position="6"/>
        <end position="29"/>
    </location>
</feature>
<keyword evidence="2" id="KW-1003">Cell membrane</keyword>
<evidence type="ECO:0000256" key="3">
    <source>
        <dbReference type="ARBA" id="ARBA00022692"/>
    </source>
</evidence>
<feature type="transmembrane region" description="Helical" evidence="6">
    <location>
        <begin position="150"/>
        <end position="175"/>
    </location>
</feature>
<dbReference type="Pfam" id="PF01810">
    <property type="entry name" value="LysE"/>
    <property type="match status" value="1"/>
</dbReference>
<evidence type="ECO:0000256" key="1">
    <source>
        <dbReference type="ARBA" id="ARBA00004651"/>
    </source>
</evidence>
<dbReference type="PANTHER" id="PTHR30086">
    <property type="entry name" value="ARGININE EXPORTER PROTEIN ARGO"/>
    <property type="match status" value="1"/>
</dbReference>
<dbReference type="InterPro" id="IPR001123">
    <property type="entry name" value="LeuE-type"/>
</dbReference>
<keyword evidence="8" id="KW-1185">Reference proteome</keyword>
<accession>A0A1I3MN67</accession>
<dbReference type="GO" id="GO:0015171">
    <property type="term" value="F:amino acid transmembrane transporter activity"/>
    <property type="evidence" value="ECO:0007669"/>
    <property type="project" value="TreeGrafter"/>
</dbReference>
<keyword evidence="3 6" id="KW-0812">Transmembrane</keyword>
<gene>
    <name evidence="7" type="ORF">SAMN04488082_10125</name>
</gene>
<evidence type="ECO:0000313" key="8">
    <source>
        <dbReference type="Proteomes" id="UP000198635"/>
    </source>
</evidence>
<dbReference type="PANTHER" id="PTHR30086:SF20">
    <property type="entry name" value="ARGININE EXPORTER PROTEIN ARGO-RELATED"/>
    <property type="match status" value="1"/>
</dbReference>
<evidence type="ECO:0000256" key="5">
    <source>
        <dbReference type="ARBA" id="ARBA00023136"/>
    </source>
</evidence>
<keyword evidence="5 6" id="KW-0472">Membrane</keyword>